<protein>
    <submittedName>
        <fullName evidence="1">Uncharacterized protein</fullName>
    </submittedName>
</protein>
<dbReference type="InterPro" id="IPR029032">
    <property type="entry name" value="AhpD-like"/>
</dbReference>
<name>U1HVS9_ENDPU</name>
<dbReference type="eggNOG" id="ENOG502SQG0">
    <property type="taxonomic scope" value="Eukaryota"/>
</dbReference>
<evidence type="ECO:0000313" key="1">
    <source>
        <dbReference type="EMBL" id="ERF74820.1"/>
    </source>
</evidence>
<dbReference type="AlphaFoldDB" id="U1HVS9"/>
<organism evidence="1 2">
    <name type="scientific">Endocarpon pusillum (strain Z07020 / HMAS-L-300199)</name>
    <name type="common">Lichen-forming fungus</name>
    <dbReference type="NCBI Taxonomy" id="1263415"/>
    <lineage>
        <taxon>Eukaryota</taxon>
        <taxon>Fungi</taxon>
        <taxon>Dikarya</taxon>
        <taxon>Ascomycota</taxon>
        <taxon>Pezizomycotina</taxon>
        <taxon>Eurotiomycetes</taxon>
        <taxon>Chaetothyriomycetidae</taxon>
        <taxon>Verrucariales</taxon>
        <taxon>Verrucariaceae</taxon>
        <taxon>Endocarpon</taxon>
    </lineage>
</organism>
<accession>U1HVS9</accession>
<dbReference type="RefSeq" id="XP_007787824.1">
    <property type="nucleotide sequence ID" value="XM_007789634.1"/>
</dbReference>
<keyword evidence="2" id="KW-1185">Reference proteome</keyword>
<dbReference type="PANTHER" id="PTHR28180">
    <property type="entry name" value="CONSERVED MITOCHONDRIAL PROTEIN-RELATED"/>
    <property type="match status" value="1"/>
</dbReference>
<dbReference type="Gene3D" id="1.20.1290.10">
    <property type="entry name" value="AhpD-like"/>
    <property type="match status" value="1"/>
</dbReference>
<gene>
    <name evidence="1" type="ORF">EPUS_03204</name>
</gene>
<dbReference type="EMBL" id="KE720866">
    <property type="protein sequence ID" value="ERF74820.1"/>
    <property type="molecule type" value="Genomic_DNA"/>
</dbReference>
<evidence type="ECO:0000313" key="2">
    <source>
        <dbReference type="Proteomes" id="UP000019373"/>
    </source>
</evidence>
<reference evidence="2" key="1">
    <citation type="journal article" date="2014" name="BMC Genomics">
        <title>Genome characteristics reveal the impact of lichenization on lichen-forming fungus Endocarpon pusillum Hedwig (Verrucariales, Ascomycota).</title>
        <authorList>
            <person name="Wang Y.-Y."/>
            <person name="Liu B."/>
            <person name="Zhang X.-Y."/>
            <person name="Zhou Q.-M."/>
            <person name="Zhang T."/>
            <person name="Li H."/>
            <person name="Yu Y.-F."/>
            <person name="Zhang X.-L."/>
            <person name="Hao X.-Y."/>
            <person name="Wang M."/>
            <person name="Wang L."/>
            <person name="Wei J.-C."/>
        </authorList>
    </citation>
    <scope>NUCLEOTIDE SEQUENCE [LARGE SCALE GENOMIC DNA]</scope>
    <source>
        <strain evidence="2">Z07020 / HMAS-L-300199</strain>
    </source>
</reference>
<dbReference type="HOGENOM" id="CLU_065389_1_0_1"/>
<dbReference type="Proteomes" id="UP000019373">
    <property type="component" value="Unassembled WGS sequence"/>
</dbReference>
<dbReference type="OrthoDB" id="5537330at2759"/>
<proteinExistence type="predicted"/>
<dbReference type="OMA" id="ANHARGM"/>
<dbReference type="InterPro" id="IPR052999">
    <property type="entry name" value="PTS1_Protein"/>
</dbReference>
<sequence length="297" mass="32860">MNRYTDESTELDSLINSVRNAIPREADENAYYLVIAAVIVASNNPAEIGSFYRHLADHVFDGDAEKAAKASSEIRDVLMKSWTLIGIPPVITAIPALIKEDDKSFIGESVLSEKWYVLSYSPRLSAHSEVLRVGCVIETTIRVNPASIEHGGPISERGMAMMLRLYGTTLLPKIFDTWGSFRSDVVFLEASIIYGLHLADHSVLTEIQSECIIVALMLCTGFGAPSLWHLRGLCRLLGARGNTVAENKEVVDRVQRFEDAIKACVSYYKMEDKAKLAKWPAVADVEKELGGFGNDEF</sequence>
<dbReference type="GeneID" id="19238250"/>